<evidence type="ECO:0000256" key="2">
    <source>
        <dbReference type="ARBA" id="ARBA00007401"/>
    </source>
</evidence>
<dbReference type="EMBL" id="VWAK01000021">
    <property type="protein sequence ID" value="KAA5229597.1"/>
    <property type="molecule type" value="Genomic_DNA"/>
</dbReference>
<dbReference type="SUPFAM" id="SSF49303">
    <property type="entry name" value="beta-Galactosidase/glucuronidase domain"/>
    <property type="match status" value="1"/>
</dbReference>
<dbReference type="GO" id="GO:0004565">
    <property type="term" value="F:beta-galactosidase activity"/>
    <property type="evidence" value="ECO:0007669"/>
    <property type="project" value="UniProtKB-EC"/>
</dbReference>
<dbReference type="Gene3D" id="3.20.20.80">
    <property type="entry name" value="Glycosidases"/>
    <property type="match status" value="1"/>
</dbReference>
<evidence type="ECO:0000256" key="6">
    <source>
        <dbReference type="SAM" id="SignalP"/>
    </source>
</evidence>
<proteinExistence type="inferred from homology"/>
<comment type="caution">
    <text evidence="10">The sequence shown here is derived from an EMBL/GenBank/DDBJ whole genome shotgun (WGS) entry which is preliminary data.</text>
</comment>
<dbReference type="InterPro" id="IPR054593">
    <property type="entry name" value="Beta-mannosidase-like_N2"/>
</dbReference>
<feature type="chain" id="PRO_5044658431" description="beta-galactosidase" evidence="6">
    <location>
        <begin position="23"/>
        <end position="1234"/>
    </location>
</feature>
<evidence type="ECO:0000256" key="4">
    <source>
        <dbReference type="ARBA" id="ARBA00022801"/>
    </source>
</evidence>
<reference evidence="12 13" key="1">
    <citation type="journal article" date="2019" name="Nat. Med.">
        <title>A library of human gut bacterial isolates paired with longitudinal multiomics data enables mechanistic microbiome research.</title>
        <authorList>
            <person name="Poyet M."/>
            <person name="Groussin M."/>
            <person name="Gibbons S.M."/>
            <person name="Avila-Pacheco J."/>
            <person name="Jiang X."/>
            <person name="Kearney S.M."/>
            <person name="Perrotta A.R."/>
            <person name="Berdy B."/>
            <person name="Zhao S."/>
            <person name="Lieberman T.D."/>
            <person name="Swanson P.K."/>
            <person name="Smith M."/>
            <person name="Roesemann S."/>
            <person name="Alexander J.E."/>
            <person name="Rich S.A."/>
            <person name="Livny J."/>
            <person name="Vlamakis H."/>
            <person name="Clish C."/>
            <person name="Bullock K."/>
            <person name="Deik A."/>
            <person name="Scott J."/>
            <person name="Pierce K.A."/>
            <person name="Xavier R.J."/>
            <person name="Alm E.J."/>
        </authorList>
    </citation>
    <scope>NUCLEOTIDE SEQUENCE [LARGE SCALE GENOMIC DNA]</scope>
    <source>
        <strain evidence="11 13">BIOML-A2</strain>
        <strain evidence="10 12">BIOML-A6</strain>
    </source>
</reference>
<feature type="domain" description="Glycoside hydrolase family 2 catalytic" evidence="8">
    <location>
        <begin position="578"/>
        <end position="819"/>
    </location>
</feature>
<evidence type="ECO:0000313" key="10">
    <source>
        <dbReference type="EMBL" id="KAA5229597.1"/>
    </source>
</evidence>
<dbReference type="Proteomes" id="UP000440198">
    <property type="component" value="Unassembled WGS sequence"/>
</dbReference>
<dbReference type="InterPro" id="IPR017853">
    <property type="entry name" value="GH"/>
</dbReference>
<dbReference type="InterPro" id="IPR006103">
    <property type="entry name" value="Glyco_hydro_2_cat"/>
</dbReference>
<gene>
    <name evidence="11" type="ORF">F2Z09_19115</name>
    <name evidence="10" type="ORF">F2Z22_12915</name>
</gene>
<dbReference type="Pfam" id="PF00703">
    <property type="entry name" value="Glyco_hydro_2"/>
    <property type="match status" value="1"/>
</dbReference>
<dbReference type="InterPro" id="IPR050347">
    <property type="entry name" value="Bact_Beta-galactosidase"/>
</dbReference>
<dbReference type="GeneID" id="92989931"/>
<feature type="signal peptide" evidence="6">
    <location>
        <begin position="1"/>
        <end position="22"/>
    </location>
</feature>
<dbReference type="Pfam" id="PF02836">
    <property type="entry name" value="Glyco_hydro_2_C"/>
    <property type="match status" value="1"/>
</dbReference>
<feature type="domain" description="Glycoside hydrolase family 2 immunoglobulin-like beta-sandwich" evidence="7">
    <location>
        <begin position="468"/>
        <end position="575"/>
    </location>
</feature>
<organism evidence="10 12">
    <name type="scientific">Bacteroides finegoldii</name>
    <dbReference type="NCBI Taxonomy" id="338188"/>
    <lineage>
        <taxon>Bacteria</taxon>
        <taxon>Pseudomonadati</taxon>
        <taxon>Bacteroidota</taxon>
        <taxon>Bacteroidia</taxon>
        <taxon>Bacteroidales</taxon>
        <taxon>Bacteroidaceae</taxon>
        <taxon>Bacteroides</taxon>
    </lineage>
</organism>
<dbReference type="PANTHER" id="PTHR46323:SF2">
    <property type="entry name" value="BETA-GALACTOSIDASE"/>
    <property type="match status" value="1"/>
</dbReference>
<evidence type="ECO:0000259" key="7">
    <source>
        <dbReference type="Pfam" id="PF00703"/>
    </source>
</evidence>
<dbReference type="EC" id="3.2.1.23" evidence="3"/>
<dbReference type="SUPFAM" id="SSF51445">
    <property type="entry name" value="(Trans)glycosidases"/>
    <property type="match status" value="1"/>
</dbReference>
<dbReference type="Proteomes" id="UP000421791">
    <property type="component" value="Unassembled WGS sequence"/>
</dbReference>
<evidence type="ECO:0000259" key="8">
    <source>
        <dbReference type="Pfam" id="PF02836"/>
    </source>
</evidence>
<evidence type="ECO:0000256" key="3">
    <source>
        <dbReference type="ARBA" id="ARBA00012756"/>
    </source>
</evidence>
<dbReference type="GO" id="GO:0005990">
    <property type="term" value="P:lactose catabolic process"/>
    <property type="evidence" value="ECO:0007669"/>
    <property type="project" value="TreeGrafter"/>
</dbReference>
<evidence type="ECO:0000256" key="1">
    <source>
        <dbReference type="ARBA" id="ARBA00001412"/>
    </source>
</evidence>
<protein>
    <recommendedName>
        <fullName evidence="3">beta-galactosidase</fullName>
        <ecNumber evidence="3">3.2.1.23</ecNumber>
    </recommendedName>
</protein>
<feature type="domain" description="Beta-mannosidase-like galactose-binding" evidence="9">
    <location>
        <begin position="327"/>
        <end position="413"/>
    </location>
</feature>
<accession>A0A7J4YMU2</accession>
<evidence type="ECO:0000313" key="11">
    <source>
        <dbReference type="EMBL" id="KAA5252840.1"/>
    </source>
</evidence>
<evidence type="ECO:0000313" key="13">
    <source>
        <dbReference type="Proteomes" id="UP000440198"/>
    </source>
</evidence>
<dbReference type="Gene3D" id="2.60.120.260">
    <property type="entry name" value="Galactose-binding domain-like"/>
    <property type="match status" value="1"/>
</dbReference>
<dbReference type="RefSeq" id="WP_032839044.1">
    <property type="nucleotide sequence ID" value="NZ_JADOZO010000035.1"/>
</dbReference>
<keyword evidence="13" id="KW-1185">Reference proteome</keyword>
<dbReference type="EMBL" id="VWAG01000054">
    <property type="protein sequence ID" value="KAA5252840.1"/>
    <property type="molecule type" value="Genomic_DNA"/>
</dbReference>
<dbReference type="InterPro" id="IPR013783">
    <property type="entry name" value="Ig-like_fold"/>
</dbReference>
<dbReference type="SUPFAM" id="SSF49785">
    <property type="entry name" value="Galactose-binding domain-like"/>
    <property type="match status" value="1"/>
</dbReference>
<dbReference type="InterPro" id="IPR036156">
    <property type="entry name" value="Beta-gal/glucu_dom_sf"/>
</dbReference>
<dbReference type="PANTHER" id="PTHR46323">
    <property type="entry name" value="BETA-GALACTOSIDASE"/>
    <property type="match status" value="1"/>
</dbReference>
<dbReference type="GO" id="GO:0009341">
    <property type="term" value="C:beta-galactosidase complex"/>
    <property type="evidence" value="ECO:0007669"/>
    <property type="project" value="TreeGrafter"/>
</dbReference>
<dbReference type="Gene3D" id="2.60.120.560">
    <property type="entry name" value="Exo-inulinase, domain 1"/>
    <property type="match status" value="1"/>
</dbReference>
<comment type="catalytic activity">
    <reaction evidence="1">
        <text>Hydrolysis of terminal non-reducing beta-D-galactose residues in beta-D-galactosides.</text>
        <dbReference type="EC" id="3.2.1.23"/>
    </reaction>
</comment>
<evidence type="ECO:0000256" key="5">
    <source>
        <dbReference type="ARBA" id="ARBA00023295"/>
    </source>
</evidence>
<dbReference type="InterPro" id="IPR008979">
    <property type="entry name" value="Galactose-bd-like_sf"/>
</dbReference>
<comment type="similarity">
    <text evidence="2">Belongs to the glycosyl hydrolase 2 family.</text>
</comment>
<name>A0A7J4YMU2_9BACE</name>
<sequence>MNRISKAFLACTCGLFCLGIQAQNHTTWTNDFSNTGETLKVVGRGTCSIADNVFRSKGSYALFGNPEWTNYSFSFKARAPEDAEQVQIWASFRNYNRFDRYVVGIKGGLQDDLYLMRTGYMGTDEFMGVRPLGFHPVPGEWYRMKVEVCGNRIRVFLNDEKHPRIDLIDKNANLVPSGEVALGGGWIETEFDDLVVTPMTDDALKNVKIAEYLKKATPTEKENKRRQERADYTPVKLAALTGSRTDITLDGNWLFMPDYQLDNKDKAISPKTDDQDWHIMSVPNFWTPIRIWLHGETMPSPTGAQAKGVSDTYYQQETERCENYTFDYHRIKYAWYRQWLELPSDIEGKNLILTFDAVSKVAEIYINGTLATSHVGMYGEIRVDGSRLLKPGKNLITVKVTRKMDGSTSESANAIDFFYSSVRESEQEDAKVEVDNNALLKEIPHGFYGDEPAGIWQPVKLSITDPAKVEDVFIKPTLNGATFDITLKNYGSKKKQFNLYTDIIDKETGAVLYSGLSIRKLRLNAGEERMETYTVNDLKPRLWTPQHPNLYDFKFRLVTDKGVELDCLTETSGFRTFEVKNGLFYLNGNKYWLRGGNHIPFALAPNDENLANTFMQLMKAGNIDVTRTHTTPWNKLWMAAADRNGIGVSFEGTWSWLMIHSTPIPDRRLLEMWRNEFLGLLKKYRNHPSLLFWTVNNEMKFYDNDSNLERAKEKYRIISDVVKEMRRIDPTRPICFDSNYQAKNKDKKYGADFMNSIDDGDIDDMHGYYNWYDYSLFRFFNGEFQKQFKMADRPLISQEMSTGYPNNETGHPTRSYQLIHQNPYALIGYEAYDWADPASFLKTQAFITGELAETLRRSNDQASGIMHFALMTWFRQTYDYQNIEPYPTYYALKRALQPVLVSAELWGRNLYAGEKLPTRIYVVNDRENGTDLQPSLLRWEIQDETGKCLASGKEKVPVVKHYEHYYFEPTIQLPICLPADKTKAKLILKLTENGLPVSANEYELLLSRKEWNAGQVDNTKRIVLLDKDNTKNVFDFLNINCQSVSSVKEMLDSKLKADLCVISGLTSCTDEEKELIRTYQAKGGQLLFLNSKETVKAIYPEYITGWIIPTEGDIVIMERNDAPVFNGIDVLELRYFNNNKREIPRACNATLKAHRHKNVTELAGQMKIHAYIDGGKPEDRIERIESMRGLTMLQISDGKGEAIISTMCTEKATTDPIAGKLVVNMINCLTDKNK</sequence>
<dbReference type="AlphaFoldDB" id="A0A7J4YMU2"/>
<dbReference type="InterPro" id="IPR006102">
    <property type="entry name" value="Ig-like_GH2"/>
</dbReference>
<keyword evidence="4 10" id="KW-0378">Hydrolase</keyword>
<dbReference type="Gene3D" id="2.60.40.10">
    <property type="entry name" value="Immunoglobulins"/>
    <property type="match status" value="1"/>
</dbReference>
<evidence type="ECO:0000313" key="12">
    <source>
        <dbReference type="Proteomes" id="UP000421791"/>
    </source>
</evidence>
<evidence type="ECO:0000259" key="9">
    <source>
        <dbReference type="Pfam" id="PF22666"/>
    </source>
</evidence>
<keyword evidence="6" id="KW-0732">Signal</keyword>
<dbReference type="Pfam" id="PF22666">
    <property type="entry name" value="Glyco_hydro_2_N2"/>
    <property type="match status" value="1"/>
</dbReference>
<keyword evidence="5" id="KW-0326">Glycosidase</keyword>